<dbReference type="AlphaFoldDB" id="A0A7E5W378"/>
<dbReference type="KEGG" id="tnl:113498819"/>
<evidence type="ECO:0000256" key="4">
    <source>
        <dbReference type="ARBA" id="ARBA00022692"/>
    </source>
</evidence>
<keyword evidence="7 10" id="KW-0472">Membrane</keyword>
<sequence length="166" mass="18824">MWYPYDTTKSPAFELTYIHQVVALLIAAYLNVAKDTLVAALIAQCRCRLRLLGHALRSLEEGLEITEKPVLSQDQEHIVQSRLATCVTHHQQALAASRELQQCFSEPTFAQFIVSLIIICATAFQMSTMQSENIVRLMSMGTYLLNMIFQVFIYCYQGNQLSVEIT</sequence>
<keyword evidence="9" id="KW-0807">Transducer</keyword>
<dbReference type="GeneID" id="113498819"/>
<feature type="transmembrane region" description="Helical" evidence="10">
    <location>
        <begin position="108"/>
        <end position="128"/>
    </location>
</feature>
<reference evidence="12" key="1">
    <citation type="submission" date="2025-08" db="UniProtKB">
        <authorList>
            <consortium name="RefSeq"/>
        </authorList>
    </citation>
    <scope>IDENTIFICATION</scope>
</reference>
<keyword evidence="2" id="KW-1003">Cell membrane</keyword>
<dbReference type="PANTHER" id="PTHR21137:SF35">
    <property type="entry name" value="ODORANT RECEPTOR 19A-RELATED"/>
    <property type="match status" value="1"/>
</dbReference>
<evidence type="ECO:0000256" key="5">
    <source>
        <dbReference type="ARBA" id="ARBA00022725"/>
    </source>
</evidence>
<keyword evidence="3" id="KW-0716">Sensory transduction</keyword>
<evidence type="ECO:0000256" key="1">
    <source>
        <dbReference type="ARBA" id="ARBA00004651"/>
    </source>
</evidence>
<evidence type="ECO:0000256" key="6">
    <source>
        <dbReference type="ARBA" id="ARBA00022989"/>
    </source>
</evidence>
<name>A0A7E5W378_TRINI</name>
<dbReference type="RefSeq" id="XP_026734761.1">
    <property type="nucleotide sequence ID" value="XM_026878960.1"/>
</dbReference>
<evidence type="ECO:0000313" key="11">
    <source>
        <dbReference type="Proteomes" id="UP000322000"/>
    </source>
</evidence>
<keyword evidence="11" id="KW-1185">Reference proteome</keyword>
<gene>
    <name evidence="12" type="primary">LOC113498819</name>
</gene>
<evidence type="ECO:0000256" key="2">
    <source>
        <dbReference type="ARBA" id="ARBA00022475"/>
    </source>
</evidence>
<protein>
    <submittedName>
        <fullName evidence="12">Odorant receptor Or1-like</fullName>
    </submittedName>
</protein>
<dbReference type="GO" id="GO:0004984">
    <property type="term" value="F:olfactory receptor activity"/>
    <property type="evidence" value="ECO:0007669"/>
    <property type="project" value="InterPro"/>
</dbReference>
<feature type="transmembrane region" description="Helical" evidence="10">
    <location>
        <begin position="134"/>
        <end position="156"/>
    </location>
</feature>
<evidence type="ECO:0000256" key="10">
    <source>
        <dbReference type="SAM" id="Phobius"/>
    </source>
</evidence>
<evidence type="ECO:0000256" key="9">
    <source>
        <dbReference type="ARBA" id="ARBA00023224"/>
    </source>
</evidence>
<dbReference type="GO" id="GO:0005549">
    <property type="term" value="F:odorant binding"/>
    <property type="evidence" value="ECO:0007669"/>
    <property type="project" value="InterPro"/>
</dbReference>
<keyword evidence="6 10" id="KW-1133">Transmembrane helix</keyword>
<keyword evidence="5" id="KW-0552">Olfaction</keyword>
<evidence type="ECO:0000256" key="8">
    <source>
        <dbReference type="ARBA" id="ARBA00023170"/>
    </source>
</evidence>
<dbReference type="GO" id="GO:0007165">
    <property type="term" value="P:signal transduction"/>
    <property type="evidence" value="ECO:0007669"/>
    <property type="project" value="UniProtKB-KW"/>
</dbReference>
<dbReference type="InParanoid" id="A0A7E5W378"/>
<accession>A0A7E5W378</accession>
<dbReference type="Proteomes" id="UP000322000">
    <property type="component" value="Chromosome 11"/>
</dbReference>
<dbReference type="Pfam" id="PF02949">
    <property type="entry name" value="7tm_6"/>
    <property type="match status" value="1"/>
</dbReference>
<evidence type="ECO:0000256" key="3">
    <source>
        <dbReference type="ARBA" id="ARBA00022606"/>
    </source>
</evidence>
<dbReference type="OrthoDB" id="6617147at2759"/>
<proteinExistence type="predicted"/>
<keyword evidence="4 10" id="KW-0812">Transmembrane</keyword>
<dbReference type="InterPro" id="IPR004117">
    <property type="entry name" value="7tm6_olfct_rcpt"/>
</dbReference>
<keyword evidence="8" id="KW-0675">Receptor</keyword>
<comment type="subcellular location">
    <subcellularLocation>
        <location evidence="1">Cell membrane</location>
        <topology evidence="1">Multi-pass membrane protein</topology>
    </subcellularLocation>
</comment>
<feature type="transmembrane region" description="Helical" evidence="10">
    <location>
        <begin position="20"/>
        <end position="43"/>
    </location>
</feature>
<evidence type="ECO:0000256" key="7">
    <source>
        <dbReference type="ARBA" id="ARBA00023136"/>
    </source>
</evidence>
<evidence type="ECO:0000313" key="12">
    <source>
        <dbReference type="RefSeq" id="XP_026734761.1"/>
    </source>
</evidence>
<dbReference type="GO" id="GO:0005886">
    <property type="term" value="C:plasma membrane"/>
    <property type="evidence" value="ECO:0007669"/>
    <property type="project" value="UniProtKB-SubCell"/>
</dbReference>
<dbReference type="PANTHER" id="PTHR21137">
    <property type="entry name" value="ODORANT RECEPTOR"/>
    <property type="match status" value="1"/>
</dbReference>
<organism evidence="11 12">
    <name type="scientific">Trichoplusia ni</name>
    <name type="common">Cabbage looper</name>
    <dbReference type="NCBI Taxonomy" id="7111"/>
    <lineage>
        <taxon>Eukaryota</taxon>
        <taxon>Metazoa</taxon>
        <taxon>Ecdysozoa</taxon>
        <taxon>Arthropoda</taxon>
        <taxon>Hexapoda</taxon>
        <taxon>Insecta</taxon>
        <taxon>Pterygota</taxon>
        <taxon>Neoptera</taxon>
        <taxon>Endopterygota</taxon>
        <taxon>Lepidoptera</taxon>
        <taxon>Glossata</taxon>
        <taxon>Ditrysia</taxon>
        <taxon>Noctuoidea</taxon>
        <taxon>Noctuidae</taxon>
        <taxon>Plusiinae</taxon>
        <taxon>Trichoplusia</taxon>
    </lineage>
</organism>